<protein>
    <submittedName>
        <fullName evidence="2">Uncharacterized protein</fullName>
    </submittedName>
</protein>
<sequence>MNTGRKTHHNQPSVMIQGEVTHGVAPLYTAKDKPINMVGKKKVLLDEWKGAEEKYRIKSVQARKRLEDAVKSLEESRKEKEELMKRHKIAEIKKEAAEKKARDLQAQHYDRSKNIKVTDDDFSTIIAKLGKFSGKLSNFPPNSKSCFKKDIPREQLIQFFIKHNIENKAQIEFLFDQDKDRIDYALVSVLVEKLITDEIVKHIYRAAIHLDSKINEAFEEIQKLLISTKNEHWISDFRLKISKATYDLIHRYDKDNKARDTNNAKRELIINGIVTELSVIYDKQEDIRSRIEKLVDMAIELSLPIRGQEDLVEIIDLKVDDLVYKNQVKPMYRQFDSTKIILGVSPVFLAKSTIDDENQSGNEEEEGDVTRTYLPDHTLVYPGKAIY</sequence>
<gene>
    <name evidence="2" type="ORF">HPULCUR_007969</name>
</gene>
<proteinExistence type="predicted"/>
<organism evidence="2 3">
    <name type="scientific">Helicostylum pulchrum</name>
    <dbReference type="NCBI Taxonomy" id="562976"/>
    <lineage>
        <taxon>Eukaryota</taxon>
        <taxon>Fungi</taxon>
        <taxon>Fungi incertae sedis</taxon>
        <taxon>Mucoromycota</taxon>
        <taxon>Mucoromycotina</taxon>
        <taxon>Mucoromycetes</taxon>
        <taxon>Mucorales</taxon>
        <taxon>Mucorineae</taxon>
        <taxon>Mucoraceae</taxon>
        <taxon>Helicostylum</taxon>
    </lineage>
</organism>
<accession>A0ABP9Y6A5</accession>
<keyword evidence="1" id="KW-0175">Coiled coil</keyword>
<keyword evidence="3" id="KW-1185">Reference proteome</keyword>
<evidence type="ECO:0000256" key="1">
    <source>
        <dbReference type="SAM" id="Coils"/>
    </source>
</evidence>
<dbReference type="Proteomes" id="UP001476247">
    <property type="component" value="Unassembled WGS sequence"/>
</dbReference>
<dbReference type="EMBL" id="BAABUJ010000023">
    <property type="protein sequence ID" value="GAA5802504.1"/>
    <property type="molecule type" value="Genomic_DNA"/>
</dbReference>
<evidence type="ECO:0000313" key="3">
    <source>
        <dbReference type="Proteomes" id="UP001476247"/>
    </source>
</evidence>
<name>A0ABP9Y6A5_9FUNG</name>
<feature type="coiled-coil region" evidence="1">
    <location>
        <begin position="59"/>
        <end position="107"/>
    </location>
</feature>
<evidence type="ECO:0000313" key="2">
    <source>
        <dbReference type="EMBL" id="GAA5802504.1"/>
    </source>
</evidence>
<reference evidence="2 3" key="1">
    <citation type="submission" date="2024-04" db="EMBL/GenBank/DDBJ databases">
        <title>genome sequences of Mucor flavus KT1a and Helicostylum pulchrum KT1b strains isolation_sourced from the surface of a dry-aged beef.</title>
        <authorList>
            <person name="Toyotome T."/>
            <person name="Hosono M."/>
            <person name="Torimaru M."/>
            <person name="Fukuda K."/>
            <person name="Mikami N."/>
        </authorList>
    </citation>
    <scope>NUCLEOTIDE SEQUENCE [LARGE SCALE GENOMIC DNA]</scope>
    <source>
        <strain evidence="2 3">KT1b</strain>
    </source>
</reference>
<comment type="caution">
    <text evidence="2">The sequence shown here is derived from an EMBL/GenBank/DDBJ whole genome shotgun (WGS) entry which is preliminary data.</text>
</comment>